<keyword evidence="3" id="KW-1185">Reference proteome</keyword>
<reference evidence="3" key="1">
    <citation type="journal article" date="2019" name="Int. J. Syst. Evol. Microbiol.">
        <title>The Global Catalogue of Microorganisms (GCM) 10K type strain sequencing project: providing services to taxonomists for standard genome sequencing and annotation.</title>
        <authorList>
            <consortium name="The Broad Institute Genomics Platform"/>
            <consortium name="The Broad Institute Genome Sequencing Center for Infectious Disease"/>
            <person name="Wu L."/>
            <person name="Ma J."/>
        </authorList>
    </citation>
    <scope>NUCLEOTIDE SEQUENCE [LARGE SCALE GENOMIC DNA]</scope>
    <source>
        <strain evidence="3">NBRC 103632</strain>
    </source>
</reference>
<evidence type="ECO:0000313" key="2">
    <source>
        <dbReference type="EMBL" id="GLS69331.1"/>
    </source>
</evidence>
<dbReference type="EMBL" id="BSPL01000011">
    <property type="protein sequence ID" value="GLS69331.1"/>
    <property type="molecule type" value="Genomic_DNA"/>
</dbReference>
<gene>
    <name evidence="2" type="ORF">GCM10007890_13440</name>
</gene>
<sequence length="71" mass="7269">MRRHQPSGQNRAARPSDDGLSTGAGIGLGDAVLVMDVPPDVCPRAGSLDPGLAAAEIRLGPSRPVRAAEIK</sequence>
<evidence type="ECO:0000313" key="3">
    <source>
        <dbReference type="Proteomes" id="UP001157440"/>
    </source>
</evidence>
<name>A0AA37TH95_9HYPH</name>
<accession>A0AA37TH95</accession>
<organism evidence="2 3">
    <name type="scientific">Methylobacterium tardum</name>
    <dbReference type="NCBI Taxonomy" id="374432"/>
    <lineage>
        <taxon>Bacteria</taxon>
        <taxon>Pseudomonadati</taxon>
        <taxon>Pseudomonadota</taxon>
        <taxon>Alphaproteobacteria</taxon>
        <taxon>Hyphomicrobiales</taxon>
        <taxon>Methylobacteriaceae</taxon>
        <taxon>Methylobacterium</taxon>
    </lineage>
</organism>
<comment type="caution">
    <text evidence="2">The sequence shown here is derived from an EMBL/GenBank/DDBJ whole genome shotgun (WGS) entry which is preliminary data.</text>
</comment>
<protein>
    <submittedName>
        <fullName evidence="2">Uncharacterized protein</fullName>
    </submittedName>
</protein>
<feature type="region of interest" description="Disordered" evidence="1">
    <location>
        <begin position="1"/>
        <end position="25"/>
    </location>
</feature>
<proteinExistence type="predicted"/>
<dbReference type="AlphaFoldDB" id="A0AA37TH95"/>
<evidence type="ECO:0000256" key="1">
    <source>
        <dbReference type="SAM" id="MobiDB-lite"/>
    </source>
</evidence>
<feature type="compositionally biased region" description="Polar residues" evidence="1">
    <location>
        <begin position="1"/>
        <end position="10"/>
    </location>
</feature>
<dbReference type="Proteomes" id="UP001157440">
    <property type="component" value="Unassembled WGS sequence"/>
</dbReference>